<feature type="signal peptide" evidence="1">
    <location>
        <begin position="1"/>
        <end position="20"/>
    </location>
</feature>
<dbReference type="Gene3D" id="2.20.110.10">
    <property type="entry name" value="Histone H3 K4-specific methyltransferase SET7/9 N-terminal domain"/>
    <property type="match status" value="1"/>
</dbReference>
<dbReference type="EMBL" id="UGJJ01000002">
    <property type="protein sequence ID" value="STR02773.1"/>
    <property type="molecule type" value="Genomic_DNA"/>
</dbReference>
<dbReference type="SUPFAM" id="SSF82185">
    <property type="entry name" value="Histone H3 K4-specific methyltransferase SET7/9 N-terminal domain"/>
    <property type="match status" value="1"/>
</dbReference>
<evidence type="ECO:0000313" key="3">
    <source>
        <dbReference type="Proteomes" id="UP000254293"/>
    </source>
</evidence>
<evidence type="ECO:0000256" key="1">
    <source>
        <dbReference type="SAM" id="SignalP"/>
    </source>
</evidence>
<dbReference type="OrthoDB" id="8613001at2"/>
<sequence>MNRKHLLPALLALCTAAALAAPQKIYFNQQGRPTGEPAAYAYIREYTPEGSHARVQDFYYPSRRKYSDPYRAPLSQIRQFVPKLDNGILVLWHLNGRKKMHAPYQNGKPDGEWTNWYNNGGKSAVMPYKNGLTEGTGARYYPNGRKESEIEFHADKANGKWKQWYPDGSPKSEVVMKNDEPAEMVSWDEKGRLTAELAFADKKRSGIMLEWHSNGAKKSESVYQDDELVSRTVWDENGLITEQY</sequence>
<gene>
    <name evidence="2" type="ORF">NCTC13336_01653</name>
</gene>
<reference evidence="2 3" key="1">
    <citation type="submission" date="2018-06" db="EMBL/GenBank/DDBJ databases">
        <authorList>
            <consortium name="Pathogen Informatics"/>
            <person name="Doyle S."/>
        </authorList>
    </citation>
    <scope>NUCLEOTIDE SEQUENCE [LARGE SCALE GENOMIC DNA]</scope>
    <source>
        <strain evidence="2 3">NCTC13336</strain>
    </source>
</reference>
<feature type="chain" id="PRO_5016937364" evidence="1">
    <location>
        <begin position="21"/>
        <end position="244"/>
    </location>
</feature>
<keyword evidence="1" id="KW-0732">Signal</keyword>
<name>A0A377R399_9NEIS</name>
<organism evidence="2 3">
    <name type="scientific">Kingella potus</name>
    <dbReference type="NCBI Taxonomy" id="265175"/>
    <lineage>
        <taxon>Bacteria</taxon>
        <taxon>Pseudomonadati</taxon>
        <taxon>Pseudomonadota</taxon>
        <taxon>Betaproteobacteria</taxon>
        <taxon>Neisseriales</taxon>
        <taxon>Neisseriaceae</taxon>
        <taxon>Kingella</taxon>
    </lineage>
</organism>
<proteinExistence type="predicted"/>
<accession>A0A377R399</accession>
<keyword evidence="3" id="KW-1185">Reference proteome</keyword>
<protein>
    <submittedName>
        <fullName evidence="2">MORN repeat variant</fullName>
    </submittedName>
</protein>
<dbReference type="Proteomes" id="UP000254293">
    <property type="component" value="Unassembled WGS sequence"/>
</dbReference>
<dbReference type="InterPro" id="IPR011652">
    <property type="entry name" value="MORN_2"/>
</dbReference>
<dbReference type="Pfam" id="PF07661">
    <property type="entry name" value="MORN_2"/>
    <property type="match status" value="2"/>
</dbReference>
<dbReference type="RefSeq" id="WP_115308662.1">
    <property type="nucleotide sequence ID" value="NZ_UGJJ01000002.1"/>
</dbReference>
<dbReference type="Gene3D" id="3.90.930.1">
    <property type="match status" value="1"/>
</dbReference>
<evidence type="ECO:0000313" key="2">
    <source>
        <dbReference type="EMBL" id="STR02773.1"/>
    </source>
</evidence>
<dbReference type="AlphaFoldDB" id="A0A377R399"/>